<dbReference type="EMBL" id="LLXL01006934">
    <property type="protein sequence ID" value="PKK55742.1"/>
    <property type="molecule type" value="Genomic_DNA"/>
</dbReference>
<feature type="region of interest" description="Disordered" evidence="1">
    <location>
        <begin position="177"/>
        <end position="197"/>
    </location>
</feature>
<proteinExistence type="predicted"/>
<evidence type="ECO:0000313" key="2">
    <source>
        <dbReference type="EMBL" id="PKK55742.1"/>
    </source>
</evidence>
<comment type="caution">
    <text evidence="2">The sequence shown here is derived from an EMBL/GenBank/DDBJ whole genome shotgun (WGS) entry which is preliminary data.</text>
</comment>
<feature type="compositionally biased region" description="Acidic residues" evidence="1">
    <location>
        <begin position="177"/>
        <end position="196"/>
    </location>
</feature>
<dbReference type="VEuPathDB" id="FungiDB:RhiirFUN_025694"/>
<sequence length="217" mass="24536">WNEVTADTIKNCWNHVKILSDAIPRDNDENDDSNIDSELNRAIEALHLSDMMQVKEFLTIPEEDVIYEFLNISEFEDMFKSGTTDHPDEVDDSSEMEIIHINEALRSLKTVNLFLLQQENAGEQIKLAEIGTDAIPEESAKGGVSASFTLRDLQVFDFFFSSASASDSDSEDELLELEELSSDSDEEASLSEESESDCSSTLAKFYRQIYGHFYVTF</sequence>
<name>A0A2N1M271_9GLOM</name>
<dbReference type="AlphaFoldDB" id="A0A2N1M271"/>
<protein>
    <recommendedName>
        <fullName evidence="4">DDE-1 domain-containing protein</fullName>
    </recommendedName>
</protein>
<evidence type="ECO:0008006" key="4">
    <source>
        <dbReference type="Google" id="ProtNLM"/>
    </source>
</evidence>
<gene>
    <name evidence="2" type="ORF">RhiirC2_801626</name>
</gene>
<reference evidence="2 3" key="1">
    <citation type="submission" date="2016-04" db="EMBL/GenBank/DDBJ databases">
        <title>Genome analyses suggest a sexual origin of heterokaryosis in a supposedly ancient asexual fungus.</title>
        <authorList>
            <person name="Ropars J."/>
            <person name="Sedzielewska K."/>
            <person name="Noel J."/>
            <person name="Charron P."/>
            <person name="Farinelli L."/>
            <person name="Marton T."/>
            <person name="Kruger M."/>
            <person name="Pelin A."/>
            <person name="Brachmann A."/>
            <person name="Corradi N."/>
        </authorList>
    </citation>
    <scope>NUCLEOTIDE SEQUENCE [LARGE SCALE GENOMIC DNA]</scope>
    <source>
        <strain evidence="2 3">C2</strain>
    </source>
</reference>
<evidence type="ECO:0000313" key="3">
    <source>
        <dbReference type="Proteomes" id="UP000233469"/>
    </source>
</evidence>
<reference evidence="2 3" key="2">
    <citation type="submission" date="2017-10" db="EMBL/GenBank/DDBJ databases">
        <title>Extensive intraspecific genome diversity in a model arbuscular mycorrhizal fungus.</title>
        <authorList>
            <person name="Chen E.C.H."/>
            <person name="Morin E."/>
            <person name="Baudet D."/>
            <person name="Noel J."/>
            <person name="Ndikumana S."/>
            <person name="Charron P."/>
            <person name="St-Onge C."/>
            <person name="Giorgi J."/>
            <person name="Grigoriev I.V."/>
            <person name="Roux C."/>
            <person name="Martin F.M."/>
            <person name="Corradi N."/>
        </authorList>
    </citation>
    <scope>NUCLEOTIDE SEQUENCE [LARGE SCALE GENOMIC DNA]</scope>
    <source>
        <strain evidence="2 3">C2</strain>
    </source>
</reference>
<dbReference type="VEuPathDB" id="FungiDB:RhiirA1_463720"/>
<accession>A0A2N1M271</accession>
<organism evidence="2 3">
    <name type="scientific">Rhizophagus irregularis</name>
    <dbReference type="NCBI Taxonomy" id="588596"/>
    <lineage>
        <taxon>Eukaryota</taxon>
        <taxon>Fungi</taxon>
        <taxon>Fungi incertae sedis</taxon>
        <taxon>Mucoromycota</taxon>
        <taxon>Glomeromycotina</taxon>
        <taxon>Glomeromycetes</taxon>
        <taxon>Glomerales</taxon>
        <taxon>Glomeraceae</taxon>
        <taxon>Rhizophagus</taxon>
    </lineage>
</organism>
<feature type="non-terminal residue" evidence="2">
    <location>
        <position position="1"/>
    </location>
</feature>
<dbReference type="Proteomes" id="UP000233469">
    <property type="component" value="Unassembled WGS sequence"/>
</dbReference>
<evidence type="ECO:0000256" key="1">
    <source>
        <dbReference type="SAM" id="MobiDB-lite"/>
    </source>
</evidence>